<evidence type="ECO:0000313" key="9">
    <source>
        <dbReference type="EMBL" id="MDQ0471607.1"/>
    </source>
</evidence>
<evidence type="ECO:0000259" key="8">
    <source>
        <dbReference type="Pfam" id="PF11967"/>
    </source>
</evidence>
<dbReference type="InterPro" id="IPR012340">
    <property type="entry name" value="NA-bd_OB-fold"/>
</dbReference>
<dbReference type="Pfam" id="PF02565">
    <property type="entry name" value="RecO_C"/>
    <property type="match status" value="1"/>
</dbReference>
<dbReference type="HAMAP" id="MF_00201">
    <property type="entry name" value="RecO"/>
    <property type="match status" value="1"/>
</dbReference>
<dbReference type="Pfam" id="PF11967">
    <property type="entry name" value="RecO_N"/>
    <property type="match status" value="1"/>
</dbReference>
<dbReference type="SUPFAM" id="SSF57863">
    <property type="entry name" value="ArfGap/RecO-like zinc finger"/>
    <property type="match status" value="1"/>
</dbReference>
<keyword evidence="4 7" id="KW-0233">DNA recombination</keyword>
<evidence type="ECO:0000256" key="7">
    <source>
        <dbReference type="HAMAP-Rule" id="MF_00201"/>
    </source>
</evidence>
<sequence>MQWTDDAFVLGVRRHGESSVILEALTREHGRHLGLVRGGRSRTLQPVLQPGNAVHLTWRARIDEQLGSYAVEGLALHAGRLMGSRLALYAVTHVAALVRLLPERDPHPALHEALGPLFEALADEAAAPALVARLELAMLTELGFGLDLSACAVTGATQDLIYVSPRSGRAVSRAAGAPWSDRLLPLPAFLRGLGEPRAEDVAGAFRLTGFFLQRDVFGPRGLVMPEGRQALVDAAAGGPAR</sequence>
<gene>
    <name evidence="7" type="primary">recO</name>
    <name evidence="9" type="ORF">QO011_004632</name>
</gene>
<protein>
    <recommendedName>
        <fullName evidence="2 7">DNA repair protein RecO</fullName>
    </recommendedName>
    <alternativeName>
        <fullName evidence="6 7">Recombination protein O</fullName>
    </alternativeName>
</protein>
<evidence type="ECO:0000256" key="1">
    <source>
        <dbReference type="ARBA" id="ARBA00007452"/>
    </source>
</evidence>
<dbReference type="NCBIfam" id="TIGR00613">
    <property type="entry name" value="reco"/>
    <property type="match status" value="1"/>
</dbReference>
<evidence type="ECO:0000256" key="3">
    <source>
        <dbReference type="ARBA" id="ARBA00022763"/>
    </source>
</evidence>
<comment type="similarity">
    <text evidence="1 7">Belongs to the RecO family.</text>
</comment>
<dbReference type="InterPro" id="IPR037278">
    <property type="entry name" value="ARFGAP/RecO"/>
</dbReference>
<name>A0ABU0JBF3_9HYPH</name>
<dbReference type="Gene3D" id="2.40.50.140">
    <property type="entry name" value="Nucleic acid-binding proteins"/>
    <property type="match status" value="1"/>
</dbReference>
<evidence type="ECO:0000256" key="6">
    <source>
        <dbReference type="ARBA" id="ARBA00033409"/>
    </source>
</evidence>
<comment type="caution">
    <text evidence="9">The sequence shown here is derived from an EMBL/GenBank/DDBJ whole genome shotgun (WGS) entry which is preliminary data.</text>
</comment>
<dbReference type="InterPro" id="IPR042242">
    <property type="entry name" value="RecO_C"/>
</dbReference>
<accession>A0ABU0JBF3</accession>
<reference evidence="9 10" key="1">
    <citation type="submission" date="2023-07" db="EMBL/GenBank/DDBJ databases">
        <title>Genomic Encyclopedia of Type Strains, Phase IV (KMG-IV): sequencing the most valuable type-strain genomes for metagenomic binning, comparative biology and taxonomic classification.</title>
        <authorList>
            <person name="Goeker M."/>
        </authorList>
    </citation>
    <scope>NUCLEOTIDE SEQUENCE [LARGE SCALE GENOMIC DNA]</scope>
    <source>
        <strain evidence="9 10">DSM 19619</strain>
    </source>
</reference>
<keyword evidence="3 7" id="KW-0227">DNA damage</keyword>
<dbReference type="InterPro" id="IPR003717">
    <property type="entry name" value="RecO"/>
</dbReference>
<keyword evidence="5 7" id="KW-0234">DNA repair</keyword>
<evidence type="ECO:0000256" key="5">
    <source>
        <dbReference type="ARBA" id="ARBA00023204"/>
    </source>
</evidence>
<dbReference type="Proteomes" id="UP001242480">
    <property type="component" value="Unassembled WGS sequence"/>
</dbReference>
<dbReference type="InterPro" id="IPR022572">
    <property type="entry name" value="DNA_rep/recomb_RecO_N"/>
</dbReference>
<evidence type="ECO:0000256" key="4">
    <source>
        <dbReference type="ARBA" id="ARBA00023172"/>
    </source>
</evidence>
<keyword evidence="10" id="KW-1185">Reference proteome</keyword>
<dbReference type="PANTHER" id="PTHR33991">
    <property type="entry name" value="DNA REPAIR PROTEIN RECO"/>
    <property type="match status" value="1"/>
</dbReference>
<dbReference type="PANTHER" id="PTHR33991:SF1">
    <property type="entry name" value="DNA REPAIR PROTEIN RECO"/>
    <property type="match status" value="1"/>
</dbReference>
<feature type="domain" description="DNA replication/recombination mediator RecO N-terminal" evidence="8">
    <location>
        <begin position="1"/>
        <end position="69"/>
    </location>
</feature>
<dbReference type="Gene3D" id="1.20.1440.120">
    <property type="entry name" value="Recombination protein O, C-terminal domain"/>
    <property type="match status" value="1"/>
</dbReference>
<dbReference type="SUPFAM" id="SSF50249">
    <property type="entry name" value="Nucleic acid-binding proteins"/>
    <property type="match status" value="1"/>
</dbReference>
<comment type="function">
    <text evidence="7">Involved in DNA repair and RecF pathway recombination.</text>
</comment>
<dbReference type="EMBL" id="JAUSVX010000009">
    <property type="protein sequence ID" value="MDQ0471607.1"/>
    <property type="molecule type" value="Genomic_DNA"/>
</dbReference>
<organism evidence="9 10">
    <name type="scientific">Labrys wisconsinensis</name>
    <dbReference type="NCBI Taxonomy" id="425677"/>
    <lineage>
        <taxon>Bacteria</taxon>
        <taxon>Pseudomonadati</taxon>
        <taxon>Pseudomonadota</taxon>
        <taxon>Alphaproteobacteria</taxon>
        <taxon>Hyphomicrobiales</taxon>
        <taxon>Xanthobacteraceae</taxon>
        <taxon>Labrys</taxon>
    </lineage>
</organism>
<evidence type="ECO:0000256" key="2">
    <source>
        <dbReference type="ARBA" id="ARBA00021310"/>
    </source>
</evidence>
<evidence type="ECO:0000313" key="10">
    <source>
        <dbReference type="Proteomes" id="UP001242480"/>
    </source>
</evidence>
<dbReference type="RefSeq" id="WP_307277052.1">
    <property type="nucleotide sequence ID" value="NZ_JAUSVX010000009.1"/>
</dbReference>
<proteinExistence type="inferred from homology"/>